<name>A0A978VQ75_ZIZJJ</name>
<feature type="domain" description="Thioredoxin" evidence="2">
    <location>
        <begin position="72"/>
        <end position="187"/>
    </location>
</feature>
<dbReference type="PANTHER" id="PTHR10438">
    <property type="entry name" value="THIOREDOXIN"/>
    <property type="match status" value="1"/>
</dbReference>
<dbReference type="SUPFAM" id="SSF52833">
    <property type="entry name" value="Thioredoxin-like"/>
    <property type="match status" value="1"/>
</dbReference>
<gene>
    <name evidence="3" type="ORF">FEM48_Zijuj03G0120600</name>
</gene>
<dbReference type="InterPro" id="IPR013766">
    <property type="entry name" value="Thioredoxin_domain"/>
</dbReference>
<dbReference type="EMBL" id="JAEACU010000003">
    <property type="protein sequence ID" value="KAH7537700.1"/>
    <property type="molecule type" value="Genomic_DNA"/>
</dbReference>
<evidence type="ECO:0000259" key="2">
    <source>
        <dbReference type="PROSITE" id="PS51352"/>
    </source>
</evidence>
<protein>
    <recommendedName>
        <fullName evidence="2">Thioredoxin domain-containing protein</fullName>
    </recommendedName>
</protein>
<dbReference type="AlphaFoldDB" id="A0A978VQ75"/>
<evidence type="ECO:0000313" key="3">
    <source>
        <dbReference type="EMBL" id="KAH7537700.1"/>
    </source>
</evidence>
<dbReference type="PROSITE" id="PS51352">
    <property type="entry name" value="THIOREDOXIN_2"/>
    <property type="match status" value="1"/>
</dbReference>
<dbReference type="PANTHER" id="PTHR10438:SF394">
    <property type="entry name" value="THIOREDOXIN-LIKE PROTEIN CXXS2-RELATED"/>
    <property type="match status" value="1"/>
</dbReference>
<dbReference type="InterPro" id="IPR050620">
    <property type="entry name" value="Thioredoxin_H-type-like"/>
</dbReference>
<evidence type="ECO:0000256" key="1">
    <source>
        <dbReference type="SAM" id="Phobius"/>
    </source>
</evidence>
<keyword evidence="1" id="KW-0472">Membrane</keyword>
<feature type="transmembrane region" description="Helical" evidence="1">
    <location>
        <begin position="12"/>
        <end position="34"/>
    </location>
</feature>
<accession>A0A978VQ75</accession>
<proteinExistence type="predicted"/>
<keyword evidence="1" id="KW-1133">Transmembrane helix</keyword>
<sequence length="192" mass="21541">MMGVRGFQILMLLRYFILVRVYLCYPIFVIGAILGNFSKSTTKIQLFHSMGNCWSTVFRYKSSRDEDGDGNKDVQLTSGNVHLITTKASWEEKLSEANTEGKIVVANFSAPWCSPCKAIAPTYCEIANKYPSIIFLTVDVDELAELSSSWNVKATPTFFFLKDGRQLDKVVGANKKDLQRKTAKMADLSLKS</sequence>
<evidence type="ECO:0000313" key="4">
    <source>
        <dbReference type="Proteomes" id="UP000813462"/>
    </source>
</evidence>
<keyword evidence="1" id="KW-0812">Transmembrane</keyword>
<dbReference type="PRINTS" id="PR00421">
    <property type="entry name" value="THIOREDOXIN"/>
</dbReference>
<dbReference type="Pfam" id="PF00085">
    <property type="entry name" value="Thioredoxin"/>
    <property type="match status" value="1"/>
</dbReference>
<reference evidence="3" key="1">
    <citation type="journal article" date="2021" name="Front. Plant Sci.">
        <title>Chromosome-Scale Genome Assembly for Chinese Sour Jujube and Insights Into Its Genome Evolution and Domestication Signature.</title>
        <authorList>
            <person name="Shen L.-Y."/>
            <person name="Luo H."/>
            <person name="Wang X.-L."/>
            <person name="Wang X.-M."/>
            <person name="Qiu X.-J."/>
            <person name="Liu H."/>
            <person name="Zhou S.-S."/>
            <person name="Jia K.-H."/>
            <person name="Nie S."/>
            <person name="Bao Y.-T."/>
            <person name="Zhang R.-G."/>
            <person name="Yun Q.-Z."/>
            <person name="Chai Y.-H."/>
            <person name="Lu J.-Y."/>
            <person name="Li Y."/>
            <person name="Zhao S.-W."/>
            <person name="Mao J.-F."/>
            <person name="Jia S.-G."/>
            <person name="Mao Y.-M."/>
        </authorList>
    </citation>
    <scope>NUCLEOTIDE SEQUENCE</scope>
    <source>
        <strain evidence="3">AT0</strain>
        <tissue evidence="3">Leaf</tissue>
    </source>
</reference>
<dbReference type="CDD" id="cd02947">
    <property type="entry name" value="TRX_family"/>
    <property type="match status" value="1"/>
</dbReference>
<dbReference type="InterPro" id="IPR036249">
    <property type="entry name" value="Thioredoxin-like_sf"/>
</dbReference>
<comment type="caution">
    <text evidence="3">The sequence shown here is derived from an EMBL/GenBank/DDBJ whole genome shotgun (WGS) entry which is preliminary data.</text>
</comment>
<dbReference type="Proteomes" id="UP000813462">
    <property type="component" value="Unassembled WGS sequence"/>
</dbReference>
<dbReference type="Gene3D" id="3.40.30.10">
    <property type="entry name" value="Glutaredoxin"/>
    <property type="match status" value="1"/>
</dbReference>
<organism evidence="3 4">
    <name type="scientific">Ziziphus jujuba var. spinosa</name>
    <dbReference type="NCBI Taxonomy" id="714518"/>
    <lineage>
        <taxon>Eukaryota</taxon>
        <taxon>Viridiplantae</taxon>
        <taxon>Streptophyta</taxon>
        <taxon>Embryophyta</taxon>
        <taxon>Tracheophyta</taxon>
        <taxon>Spermatophyta</taxon>
        <taxon>Magnoliopsida</taxon>
        <taxon>eudicotyledons</taxon>
        <taxon>Gunneridae</taxon>
        <taxon>Pentapetalae</taxon>
        <taxon>rosids</taxon>
        <taxon>fabids</taxon>
        <taxon>Rosales</taxon>
        <taxon>Rhamnaceae</taxon>
        <taxon>Paliureae</taxon>
        <taxon>Ziziphus</taxon>
    </lineage>
</organism>